<feature type="transmembrane region" description="Helical" evidence="8">
    <location>
        <begin position="98"/>
        <end position="121"/>
    </location>
</feature>
<evidence type="ECO:0000256" key="5">
    <source>
        <dbReference type="ARBA" id="ARBA00022989"/>
    </source>
</evidence>
<keyword evidence="3" id="KW-0813">Transport</keyword>
<feature type="transmembrane region" description="Helical" evidence="8">
    <location>
        <begin position="46"/>
        <end position="66"/>
    </location>
</feature>
<sequence length="965" mass="103077">MELKYFFLPLVASISFFLVGYDSAVTKYGWTAVQKNLHVANRQADVAVCVSDAAAIVSAVVAGLLADRFGRKYTLAATGGFFFVGNLLKSFSISSYPLLLAGQLLSGFGVGLALTIAPLYIAEMSPAPTRGLLTSAPEVWLNMGILFGYQFYSMSSRFPAGVGQRVMFLVAVFPSVLLTSCMCLMPESPYWLVMRRQQVNEATQILERTRRSQTETNHIVAQLGLEANNNNNTRNRRIVWRDFLQLPQNRRIVLAVAGLNVLRQLSGVDTLTAHAVLVIYDNVSTKLLDVANGVVLMLRAVSVMCSSLVVDRVGRRFLLLASMCASCCFLMMFGLPLLVVQHGLIAASESDSYEVVVVGLCLLGIAGIACSFEAGLGPITWIHTAEAFKCYRLRAQGIGFAVVVNRVAEIVFVLSSRPLARPLRVGGVSLVFFVVSFLCSLAFCSFFSLIDPTTLSSSSFIIAHCGKYVLRYILIMPGGNSDVNVPASTGSGSSPARKMPLSAGSTAASTPGGAVAAATAAAATTPAAPVVPSSASPINLESSETVSDPITAAAQGMLNLNVLSPFSMSDIDWDLGGVDVDFGGSWSNDDKFLLGRAGDGSFELTDVTLGLGIESIAARGDASAIRDNLANFDVSLASVSTEEGLSIDDPMSAERLDSPSLELSEDTTETDYRAVEDDEYSGSCAKPPNAPSSTSKPGASSTPQVAARALGSLVKTPIPAGQATLTGGADGVMVVSTGGDGSRLARDLGKRVAEAPVEDADQGRKKTKATALSETVAFSLHSSVREDCARRMLHELSGKLVVPPEYTEVEDPSSRHWVGTAAHFLLADGVGLSQIGVTNEKLKMANLRSGVEAEKLRKRIGELEAESLKGRLACRAEVKAELEKEHAEMVKDLHADLSRSIQKGNSLMADKEVLEADVNRYCTRVEELEEEKKEDTRIRLKMLTFMNKAIDTRTADGFSGFRVVV</sequence>
<evidence type="ECO:0000256" key="7">
    <source>
        <dbReference type="SAM" id="MobiDB-lite"/>
    </source>
</evidence>
<dbReference type="PANTHER" id="PTHR48020">
    <property type="entry name" value="PROTON MYO-INOSITOL COTRANSPORTER"/>
    <property type="match status" value="1"/>
</dbReference>
<dbReference type="Proteomes" id="UP001154282">
    <property type="component" value="Unassembled WGS sequence"/>
</dbReference>
<dbReference type="Gene3D" id="1.20.1250.20">
    <property type="entry name" value="MFS general substrate transporter like domains"/>
    <property type="match status" value="1"/>
</dbReference>
<dbReference type="InterPro" id="IPR005829">
    <property type="entry name" value="Sugar_transporter_CS"/>
</dbReference>
<evidence type="ECO:0000256" key="4">
    <source>
        <dbReference type="ARBA" id="ARBA00022692"/>
    </source>
</evidence>
<evidence type="ECO:0000313" key="10">
    <source>
        <dbReference type="EMBL" id="CAI0560763.1"/>
    </source>
</evidence>
<keyword evidence="11" id="KW-1185">Reference proteome</keyword>
<evidence type="ECO:0000256" key="1">
    <source>
        <dbReference type="ARBA" id="ARBA00004141"/>
    </source>
</evidence>
<dbReference type="InterPro" id="IPR020846">
    <property type="entry name" value="MFS_dom"/>
</dbReference>
<evidence type="ECO:0000256" key="6">
    <source>
        <dbReference type="ARBA" id="ARBA00023136"/>
    </source>
</evidence>
<comment type="subcellular location">
    <subcellularLocation>
        <location evidence="1">Membrane</location>
        <topology evidence="1">Multi-pass membrane protein</topology>
    </subcellularLocation>
</comment>
<dbReference type="EMBL" id="CAMGYJ010000011">
    <property type="protein sequence ID" value="CAI0560763.1"/>
    <property type="molecule type" value="Genomic_DNA"/>
</dbReference>
<dbReference type="InterPro" id="IPR003663">
    <property type="entry name" value="Sugar/inositol_transpt"/>
</dbReference>
<comment type="caution">
    <text evidence="10">The sequence shown here is derived from an EMBL/GenBank/DDBJ whole genome shotgun (WGS) entry which is preliminary data.</text>
</comment>
<feature type="transmembrane region" description="Helical" evidence="8">
    <location>
        <begin position="166"/>
        <end position="185"/>
    </location>
</feature>
<feature type="transmembrane region" description="Helical" evidence="8">
    <location>
        <begin position="133"/>
        <end position="154"/>
    </location>
</feature>
<feature type="compositionally biased region" description="Polar residues" evidence="7">
    <location>
        <begin position="691"/>
        <end position="704"/>
    </location>
</feature>
<feature type="region of interest" description="Disordered" evidence="7">
    <location>
        <begin position="486"/>
        <end position="505"/>
    </location>
</feature>
<keyword evidence="6 8" id="KW-0472">Membrane</keyword>
<dbReference type="PANTHER" id="PTHR48020:SF49">
    <property type="entry name" value="SUGAR TRANSPORTER"/>
    <property type="match status" value="1"/>
</dbReference>
<evidence type="ECO:0000256" key="2">
    <source>
        <dbReference type="ARBA" id="ARBA00010992"/>
    </source>
</evidence>
<dbReference type="PROSITE" id="PS50850">
    <property type="entry name" value="MFS"/>
    <property type="match status" value="1"/>
</dbReference>
<name>A0AAV0RX37_9ROSI</name>
<reference evidence="10" key="1">
    <citation type="submission" date="2022-08" db="EMBL/GenBank/DDBJ databases">
        <authorList>
            <person name="Gutierrez-Valencia J."/>
        </authorList>
    </citation>
    <scope>NUCLEOTIDE SEQUENCE</scope>
</reference>
<dbReference type="Pfam" id="PF00083">
    <property type="entry name" value="Sugar_tr"/>
    <property type="match status" value="1"/>
</dbReference>
<dbReference type="InterPro" id="IPR050814">
    <property type="entry name" value="Myo-inositol_Transporter"/>
</dbReference>
<dbReference type="PROSITE" id="PS00216">
    <property type="entry name" value="SUGAR_TRANSPORT_1"/>
    <property type="match status" value="2"/>
</dbReference>
<dbReference type="AlphaFoldDB" id="A0AAV0RX37"/>
<feature type="transmembrane region" description="Helical" evidence="8">
    <location>
        <begin position="355"/>
        <end position="376"/>
    </location>
</feature>
<dbReference type="InterPro" id="IPR005828">
    <property type="entry name" value="MFS_sugar_transport-like"/>
</dbReference>
<feature type="transmembrane region" description="Helical" evidence="8">
    <location>
        <begin position="72"/>
        <end position="91"/>
    </location>
</feature>
<dbReference type="GO" id="GO:0016020">
    <property type="term" value="C:membrane"/>
    <property type="evidence" value="ECO:0007669"/>
    <property type="project" value="UniProtKB-SubCell"/>
</dbReference>
<feature type="region of interest" description="Disordered" evidence="7">
    <location>
        <begin position="643"/>
        <end position="705"/>
    </location>
</feature>
<dbReference type="InterPro" id="IPR036259">
    <property type="entry name" value="MFS_trans_sf"/>
</dbReference>
<evidence type="ECO:0000256" key="8">
    <source>
        <dbReference type="SAM" id="Phobius"/>
    </source>
</evidence>
<dbReference type="PROSITE" id="PS00217">
    <property type="entry name" value="SUGAR_TRANSPORT_2"/>
    <property type="match status" value="1"/>
</dbReference>
<keyword evidence="5 8" id="KW-1133">Transmembrane helix</keyword>
<dbReference type="GO" id="GO:0022857">
    <property type="term" value="F:transmembrane transporter activity"/>
    <property type="evidence" value="ECO:0007669"/>
    <property type="project" value="InterPro"/>
</dbReference>
<keyword evidence="4 8" id="KW-0812">Transmembrane</keyword>
<evidence type="ECO:0000259" key="9">
    <source>
        <dbReference type="PROSITE" id="PS50850"/>
    </source>
</evidence>
<evidence type="ECO:0000313" key="11">
    <source>
        <dbReference type="Proteomes" id="UP001154282"/>
    </source>
</evidence>
<dbReference type="SUPFAM" id="SSF103473">
    <property type="entry name" value="MFS general substrate transporter"/>
    <property type="match status" value="1"/>
</dbReference>
<feature type="transmembrane region" description="Helical" evidence="8">
    <location>
        <begin position="427"/>
        <end position="450"/>
    </location>
</feature>
<proteinExistence type="inferred from homology"/>
<comment type="similarity">
    <text evidence="2">Belongs to the major facilitator superfamily. Sugar transporter (TC 2.A.1.1) family.</text>
</comment>
<feature type="transmembrane region" description="Helical" evidence="8">
    <location>
        <begin position="6"/>
        <end position="25"/>
    </location>
</feature>
<evidence type="ECO:0000256" key="3">
    <source>
        <dbReference type="ARBA" id="ARBA00022448"/>
    </source>
</evidence>
<feature type="transmembrane region" description="Helical" evidence="8">
    <location>
        <begin position="317"/>
        <end position="335"/>
    </location>
</feature>
<organism evidence="10 11">
    <name type="scientific">Linum tenue</name>
    <dbReference type="NCBI Taxonomy" id="586396"/>
    <lineage>
        <taxon>Eukaryota</taxon>
        <taxon>Viridiplantae</taxon>
        <taxon>Streptophyta</taxon>
        <taxon>Embryophyta</taxon>
        <taxon>Tracheophyta</taxon>
        <taxon>Spermatophyta</taxon>
        <taxon>Magnoliopsida</taxon>
        <taxon>eudicotyledons</taxon>
        <taxon>Gunneridae</taxon>
        <taxon>Pentapetalae</taxon>
        <taxon>rosids</taxon>
        <taxon>fabids</taxon>
        <taxon>Malpighiales</taxon>
        <taxon>Linaceae</taxon>
        <taxon>Linum</taxon>
    </lineage>
</organism>
<protein>
    <recommendedName>
        <fullName evidence="9">Major facilitator superfamily (MFS) profile domain-containing protein</fullName>
    </recommendedName>
</protein>
<accession>A0AAV0RX37</accession>
<gene>
    <name evidence="10" type="ORF">LITE_LOCUS49801</name>
</gene>
<feature type="domain" description="Major facilitator superfamily (MFS) profile" evidence="9">
    <location>
        <begin position="8"/>
        <end position="454"/>
    </location>
</feature>
<dbReference type="PRINTS" id="PR00171">
    <property type="entry name" value="SUGRTRNSPORT"/>
</dbReference>